<gene>
    <name evidence="1" type="ORF">HCDG_00909</name>
</gene>
<organism evidence="1 2">
    <name type="scientific">Ajellomyces capsulatus (strain H143)</name>
    <name type="common">Darling's disease fungus</name>
    <name type="synonym">Histoplasma capsulatum</name>
    <dbReference type="NCBI Taxonomy" id="544712"/>
    <lineage>
        <taxon>Eukaryota</taxon>
        <taxon>Fungi</taxon>
        <taxon>Dikarya</taxon>
        <taxon>Ascomycota</taxon>
        <taxon>Pezizomycotina</taxon>
        <taxon>Eurotiomycetes</taxon>
        <taxon>Eurotiomycetidae</taxon>
        <taxon>Onygenales</taxon>
        <taxon>Ajellomycetaceae</taxon>
        <taxon>Histoplasma</taxon>
    </lineage>
</organism>
<protein>
    <submittedName>
        <fullName evidence="1">Uncharacterized protein</fullName>
    </submittedName>
</protein>
<sequence>MAMLLQTLWHHERKTSAARVRLPIDSLMLNFQDRVILISAAATLKCCQGPSGKFNKTAAESNGISNITLYDELKLTYGNMQNKLSKLINHQKTLPEPEYSQFGPGEYLKILQKIELPLPTGQAAGASRVGLADLPAVASANHQQQKQALVPLSSMTDHHSQAASRLLVQYEFPGSLGYQLFDRSEAEKPRHLLHQVFDTNIKWRRYDSSLGDQPTNQLQESPTQPPYWSLSLQRCTSSAPCNFCPKVERT</sequence>
<dbReference type="HOGENOM" id="CLU_097208_0_0_1"/>
<dbReference type="EMBL" id="GG692419">
    <property type="protein sequence ID" value="EER45330.1"/>
    <property type="molecule type" value="Genomic_DNA"/>
</dbReference>
<evidence type="ECO:0000313" key="1">
    <source>
        <dbReference type="EMBL" id="EER45330.1"/>
    </source>
</evidence>
<accession>C6H2H7</accession>
<name>C6H2H7_AJECH</name>
<dbReference type="AlphaFoldDB" id="C6H2H7"/>
<dbReference type="VEuPathDB" id="FungiDB:HCDG_00909"/>
<evidence type="ECO:0000313" key="2">
    <source>
        <dbReference type="Proteomes" id="UP000002624"/>
    </source>
</evidence>
<dbReference type="Proteomes" id="UP000002624">
    <property type="component" value="Unassembled WGS sequence"/>
</dbReference>
<reference evidence="2" key="1">
    <citation type="submission" date="2009-05" db="EMBL/GenBank/DDBJ databases">
        <title>The genome sequence of Ajellomyces capsulatus strain H143.</title>
        <authorList>
            <person name="Champion M."/>
            <person name="Cuomo C.A."/>
            <person name="Ma L.-J."/>
            <person name="Henn M.R."/>
            <person name="Sil A."/>
            <person name="Goldman B."/>
            <person name="Young S.K."/>
            <person name="Kodira C.D."/>
            <person name="Zeng Q."/>
            <person name="Koehrsen M."/>
            <person name="Alvarado L."/>
            <person name="Berlin A.M."/>
            <person name="Borenstein D."/>
            <person name="Chen Z."/>
            <person name="Engels R."/>
            <person name="Freedman E."/>
            <person name="Gellesch M."/>
            <person name="Goldberg J."/>
            <person name="Griggs A."/>
            <person name="Gujja S."/>
            <person name="Heiman D.I."/>
            <person name="Hepburn T.A."/>
            <person name="Howarth C."/>
            <person name="Jen D."/>
            <person name="Larson L."/>
            <person name="Lewis B."/>
            <person name="Mehta T."/>
            <person name="Park D."/>
            <person name="Pearson M."/>
            <person name="Roberts A."/>
            <person name="Saif S."/>
            <person name="Shea T.D."/>
            <person name="Shenoy N."/>
            <person name="Sisk P."/>
            <person name="Stolte C."/>
            <person name="Sykes S."/>
            <person name="Walk T."/>
            <person name="White J."/>
            <person name="Yandava C."/>
            <person name="Klein B."/>
            <person name="McEwen J.G."/>
            <person name="Puccia R."/>
            <person name="Goldman G.H."/>
            <person name="Felipe M.S."/>
            <person name="Nino-Vega G."/>
            <person name="San-Blas G."/>
            <person name="Taylor J.W."/>
            <person name="Mendoza L."/>
            <person name="Galagan J.E."/>
            <person name="Nusbaum C."/>
            <person name="Birren B.W."/>
        </authorList>
    </citation>
    <scope>NUCLEOTIDE SEQUENCE [LARGE SCALE GENOMIC DNA]</scope>
    <source>
        <strain evidence="2">H143</strain>
    </source>
</reference>
<proteinExistence type="predicted"/>